<feature type="transmembrane region" description="Helical" evidence="1">
    <location>
        <begin position="91"/>
        <end position="115"/>
    </location>
</feature>
<sequence>MRLHQARNELKIVSLSILADFACFVCLDILRLVQIPKRAHQLREDLAHIKLARFELNFLGSFVALTLFFLNDVFVFHVIVVVLIFLNNVFFNISTVLGLGDGAPIGLLALLVPLLR</sequence>
<keyword evidence="1" id="KW-0812">Transmembrane</keyword>
<feature type="transmembrane region" description="Helical" evidence="1">
    <location>
        <begin position="54"/>
        <end position="85"/>
    </location>
</feature>
<evidence type="ECO:0000256" key="1">
    <source>
        <dbReference type="SAM" id="Phobius"/>
    </source>
</evidence>
<keyword evidence="1" id="KW-0472">Membrane</keyword>
<protein>
    <submittedName>
        <fullName evidence="2">Uncharacterized protein</fullName>
    </submittedName>
</protein>
<evidence type="ECO:0000313" key="2">
    <source>
        <dbReference type="EMBL" id="CAE0310026.1"/>
    </source>
</evidence>
<feature type="transmembrane region" description="Helical" evidence="1">
    <location>
        <begin position="12"/>
        <end position="33"/>
    </location>
</feature>
<proteinExistence type="predicted"/>
<keyword evidence="1" id="KW-1133">Transmembrane helix</keyword>
<name>A0A7S3I0F4_9SPIT</name>
<organism evidence="2">
    <name type="scientific">Favella ehrenbergii</name>
    <dbReference type="NCBI Taxonomy" id="182087"/>
    <lineage>
        <taxon>Eukaryota</taxon>
        <taxon>Sar</taxon>
        <taxon>Alveolata</taxon>
        <taxon>Ciliophora</taxon>
        <taxon>Intramacronucleata</taxon>
        <taxon>Spirotrichea</taxon>
        <taxon>Choreotrichia</taxon>
        <taxon>Tintinnida</taxon>
        <taxon>Xystonellidae</taxon>
        <taxon>Favella</taxon>
    </lineage>
</organism>
<reference evidence="2" key="1">
    <citation type="submission" date="2021-01" db="EMBL/GenBank/DDBJ databases">
        <authorList>
            <person name="Corre E."/>
            <person name="Pelletier E."/>
            <person name="Niang G."/>
            <person name="Scheremetjew M."/>
            <person name="Finn R."/>
            <person name="Kale V."/>
            <person name="Holt S."/>
            <person name="Cochrane G."/>
            <person name="Meng A."/>
            <person name="Brown T."/>
            <person name="Cohen L."/>
        </authorList>
    </citation>
    <scope>NUCLEOTIDE SEQUENCE</scope>
    <source>
        <strain evidence="2">Fehren 1</strain>
    </source>
</reference>
<gene>
    <name evidence="2" type="ORF">FEHR0123_LOCUS4942</name>
</gene>
<accession>A0A7S3I0F4</accession>
<dbReference type="AlphaFoldDB" id="A0A7S3I0F4"/>
<dbReference type="EMBL" id="HBIE01015982">
    <property type="protein sequence ID" value="CAE0310026.1"/>
    <property type="molecule type" value="Transcribed_RNA"/>
</dbReference>